<dbReference type="SUPFAM" id="SSF52540">
    <property type="entry name" value="P-loop containing nucleoside triphosphate hydrolases"/>
    <property type="match status" value="1"/>
</dbReference>
<evidence type="ECO:0000256" key="2">
    <source>
        <dbReference type="ARBA" id="ARBA00022448"/>
    </source>
</evidence>
<keyword evidence="2" id="KW-0813">Transport</keyword>
<dbReference type="RefSeq" id="WP_038022601.1">
    <property type="nucleotide sequence ID" value="NZ_JPKR02000003.1"/>
</dbReference>
<dbReference type="GO" id="GO:0005524">
    <property type="term" value="F:ATP binding"/>
    <property type="evidence" value="ECO:0007669"/>
    <property type="project" value="UniProtKB-KW"/>
</dbReference>
<dbReference type="PANTHER" id="PTHR42788">
    <property type="entry name" value="TAURINE IMPORT ATP-BINDING PROTEIN-RELATED"/>
    <property type="match status" value="1"/>
</dbReference>
<evidence type="ECO:0000259" key="5">
    <source>
        <dbReference type="PROSITE" id="PS50893"/>
    </source>
</evidence>
<dbReference type="InterPro" id="IPR003439">
    <property type="entry name" value="ABC_transporter-like_ATP-bd"/>
</dbReference>
<dbReference type="InterPro" id="IPR003593">
    <property type="entry name" value="AAA+_ATPase"/>
</dbReference>
<evidence type="ECO:0000256" key="4">
    <source>
        <dbReference type="ARBA" id="ARBA00022840"/>
    </source>
</evidence>
<dbReference type="Gene3D" id="3.40.50.300">
    <property type="entry name" value="P-loop containing nucleotide triphosphate hydrolases"/>
    <property type="match status" value="1"/>
</dbReference>
<dbReference type="AlphaFoldDB" id="A0A095VBR3"/>
<dbReference type="EMBL" id="JPKR02000003">
    <property type="protein sequence ID" value="KGD72095.1"/>
    <property type="molecule type" value="Genomic_DNA"/>
</dbReference>
<dbReference type="GO" id="GO:0016887">
    <property type="term" value="F:ATP hydrolysis activity"/>
    <property type="evidence" value="ECO:0007669"/>
    <property type="project" value="InterPro"/>
</dbReference>
<evidence type="ECO:0000256" key="3">
    <source>
        <dbReference type="ARBA" id="ARBA00022741"/>
    </source>
</evidence>
<dbReference type="STRING" id="642227.HA49_15040"/>
<evidence type="ECO:0000313" key="7">
    <source>
        <dbReference type="Proteomes" id="UP000029577"/>
    </source>
</evidence>
<organism evidence="6 7">
    <name type="scientific">Tatumella morbirosei</name>
    <dbReference type="NCBI Taxonomy" id="642227"/>
    <lineage>
        <taxon>Bacteria</taxon>
        <taxon>Pseudomonadati</taxon>
        <taxon>Pseudomonadota</taxon>
        <taxon>Gammaproteobacteria</taxon>
        <taxon>Enterobacterales</taxon>
        <taxon>Erwiniaceae</taxon>
        <taxon>Tatumella</taxon>
    </lineage>
</organism>
<evidence type="ECO:0000256" key="1">
    <source>
        <dbReference type="ARBA" id="ARBA00006526"/>
    </source>
</evidence>
<dbReference type="Pfam" id="PF00005">
    <property type="entry name" value="ABC_tran"/>
    <property type="match status" value="1"/>
</dbReference>
<gene>
    <name evidence="6" type="ORF">HA49_15040</name>
</gene>
<sequence length="242" mass="26306">MAQLISLNNIVKQYDQRVILSDITIALQEGEILSLIGASGCGKSTLLRIAAGLDKSFRGSVHFASGHHSSRGPGTVGVVFQEPRLMPWLTVEANIGFRDGSRDRAWIAQLISDVGLEGLEKSLPKQLSGGQAQRVAIARGLYSKPSVLLMDEPFSAVDAFTRMHLQDLIATLSLRYNIAVMLVTHDLDEAFYLSDRVVILGGAPAGIIREYNVTLPGPRDRGSDDLAHLRADALKELINLHV</sequence>
<feature type="domain" description="ABC transporter" evidence="5">
    <location>
        <begin position="5"/>
        <end position="227"/>
    </location>
</feature>
<dbReference type="eggNOG" id="COG1116">
    <property type="taxonomic scope" value="Bacteria"/>
</dbReference>
<dbReference type="PROSITE" id="PS50893">
    <property type="entry name" value="ABC_TRANSPORTER_2"/>
    <property type="match status" value="1"/>
</dbReference>
<reference evidence="6" key="1">
    <citation type="submission" date="2014-12" db="EMBL/GenBank/DDBJ databases">
        <title>The draft genome of the Tatumella morbirosei type strain, LMG23360T isolated from pineapple rot.</title>
        <authorList>
            <person name="Smits T.H."/>
            <person name="Palmer M."/>
            <person name="Venter S.N."/>
            <person name="Duffy B."/>
            <person name="Steenkamp E.T."/>
            <person name="Chan W.Y."/>
            <person name="Coutinho T.A."/>
            <person name="Coetzee M.P."/>
            <person name="De Maayer P."/>
        </authorList>
    </citation>
    <scope>NUCLEOTIDE SEQUENCE [LARGE SCALE GENOMIC DNA]</scope>
    <source>
        <strain evidence="6">LMG 23360</strain>
    </source>
</reference>
<comment type="caution">
    <text evidence="6">The sequence shown here is derived from an EMBL/GenBank/DDBJ whole genome shotgun (WGS) entry which is preliminary data.</text>
</comment>
<dbReference type="InterPro" id="IPR017871">
    <property type="entry name" value="ABC_transporter-like_CS"/>
</dbReference>
<dbReference type="InterPro" id="IPR027417">
    <property type="entry name" value="P-loop_NTPase"/>
</dbReference>
<dbReference type="InterPro" id="IPR050166">
    <property type="entry name" value="ABC_transporter_ATP-bind"/>
</dbReference>
<dbReference type="Proteomes" id="UP000029577">
    <property type="component" value="Unassembled WGS sequence"/>
</dbReference>
<name>A0A095VBR3_9GAMM</name>
<dbReference type="OrthoDB" id="9802264at2"/>
<dbReference type="SMART" id="SM00382">
    <property type="entry name" value="AAA"/>
    <property type="match status" value="1"/>
</dbReference>
<proteinExistence type="inferred from homology"/>
<protein>
    <submittedName>
        <fullName evidence="6">Sulfonate ABC transporter ATP-binding protein</fullName>
    </submittedName>
</protein>
<keyword evidence="3" id="KW-0547">Nucleotide-binding</keyword>
<dbReference type="PANTHER" id="PTHR42788:SF19">
    <property type="entry name" value="ALIPHATIC SULFONATES IMPORT ATP-BINDING PROTEIN SSUB 2"/>
    <property type="match status" value="1"/>
</dbReference>
<evidence type="ECO:0000313" key="6">
    <source>
        <dbReference type="EMBL" id="KGD72095.1"/>
    </source>
</evidence>
<accession>A0A095VBR3</accession>
<keyword evidence="4 6" id="KW-0067">ATP-binding</keyword>
<dbReference type="PROSITE" id="PS00211">
    <property type="entry name" value="ABC_TRANSPORTER_1"/>
    <property type="match status" value="1"/>
</dbReference>
<keyword evidence="7" id="KW-1185">Reference proteome</keyword>
<comment type="similarity">
    <text evidence="1">Belongs to the ABC transporter superfamily. Drug exporter-2 (TC 3.A.1.117) family.</text>
</comment>